<gene>
    <name evidence="3" type="ORF">RUE5091_00934</name>
</gene>
<proteinExistence type="predicted"/>
<dbReference type="InterPro" id="IPR013762">
    <property type="entry name" value="Integrase-like_cat_sf"/>
</dbReference>
<dbReference type="GO" id="GO:0015074">
    <property type="term" value="P:DNA integration"/>
    <property type="evidence" value="ECO:0007669"/>
    <property type="project" value="InterPro"/>
</dbReference>
<evidence type="ECO:0000259" key="2">
    <source>
        <dbReference type="PROSITE" id="PS51898"/>
    </source>
</evidence>
<dbReference type="GO" id="GO:0003677">
    <property type="term" value="F:DNA binding"/>
    <property type="evidence" value="ECO:0007669"/>
    <property type="project" value="InterPro"/>
</dbReference>
<sequence>MSFHKPLTAMTLQDVQDREVAAGNNDYANAVGRYPHLTDGAVLNQIPADLTLIKQRLPLHGFDPSLSKSEKAYKATRRKIIAAVKNATGEAEAARERRARVDEWAELLTALEPHAVTEGERKHRAKQILIPVRKLADVARASDIKPSQVCQDWLDTVSPTLETNEWKTLQRAFKTLNKFRHDDNVCRYLPVAPFPSPEPRRQENLHLIPPHIADEIDDWVRNATLTEFDPVEQEHVNTASVSSVNFKLAAMRKFVSTLFRSGRLQPHTKLGLQDLMTPEYATDVVRFWSQHEDQKGHISARTAYDYLKSNYVVMARNDVDPSLMKSHLRANRFLKNGKKASNDMSPTSRKFCEHLLASPQQTMKFLSMHVHLRNQVNELLDRLTGVEFNPKSQEITRIRQIGTVAAICALETRGAPIRIESALELIFRGPGRTFHLPSRKTKHATIDLGPEHTKNDVEIWAPIQPNHLNGLEVILWYLEKIRPLFPNHEESVHLFPGFKYGEALEYRTFLGWFKRQTRSAGLPMTPHKFRHGLASLLLQHNPGRWDLLERLLDDTPATVRKNYAWVNERAKRTEVQKFILDLSSLSR</sequence>
<dbReference type="InterPro" id="IPR002104">
    <property type="entry name" value="Integrase_catalytic"/>
</dbReference>
<dbReference type="Proteomes" id="UP000051260">
    <property type="component" value="Unassembled WGS sequence"/>
</dbReference>
<accession>A0A0P1I4P4</accession>
<protein>
    <submittedName>
        <fullName evidence="3">Site-specific recombinase XerD</fullName>
    </submittedName>
</protein>
<name>A0A0P1I4P4_9RHOB</name>
<dbReference type="OrthoDB" id="7363113at2"/>
<dbReference type="InterPro" id="IPR011010">
    <property type="entry name" value="DNA_brk_join_enz"/>
</dbReference>
<feature type="domain" description="Tyr recombinase" evidence="2">
    <location>
        <begin position="390"/>
        <end position="576"/>
    </location>
</feature>
<reference evidence="4" key="1">
    <citation type="submission" date="2015-09" db="EMBL/GenBank/DDBJ databases">
        <authorList>
            <person name="Rodrigo-Torres L."/>
            <person name="Arahal D.R."/>
        </authorList>
    </citation>
    <scope>NUCLEOTIDE SEQUENCE [LARGE SCALE GENOMIC DNA]</scope>
    <source>
        <strain evidence="4">CECT 5091</strain>
    </source>
</reference>
<dbReference type="STRING" id="1715692.RUE5091_00934"/>
<evidence type="ECO:0000313" key="4">
    <source>
        <dbReference type="Proteomes" id="UP000051260"/>
    </source>
</evidence>
<dbReference type="AlphaFoldDB" id="A0A0P1I4P4"/>
<organism evidence="3 4">
    <name type="scientific">Ruegeria denitrificans</name>
    <dbReference type="NCBI Taxonomy" id="1715692"/>
    <lineage>
        <taxon>Bacteria</taxon>
        <taxon>Pseudomonadati</taxon>
        <taxon>Pseudomonadota</taxon>
        <taxon>Alphaproteobacteria</taxon>
        <taxon>Rhodobacterales</taxon>
        <taxon>Roseobacteraceae</taxon>
        <taxon>Ruegeria</taxon>
    </lineage>
</organism>
<keyword evidence="1" id="KW-0233">DNA recombination</keyword>
<dbReference type="SUPFAM" id="SSF56349">
    <property type="entry name" value="DNA breaking-rejoining enzymes"/>
    <property type="match status" value="1"/>
</dbReference>
<dbReference type="RefSeq" id="WP_058280686.1">
    <property type="nucleotide sequence ID" value="NZ_CYUD01000002.1"/>
</dbReference>
<dbReference type="EMBL" id="CYUD01000002">
    <property type="protein sequence ID" value="CUJ89816.1"/>
    <property type="molecule type" value="Genomic_DNA"/>
</dbReference>
<dbReference type="Gene3D" id="1.10.443.10">
    <property type="entry name" value="Intergrase catalytic core"/>
    <property type="match status" value="1"/>
</dbReference>
<evidence type="ECO:0000256" key="1">
    <source>
        <dbReference type="ARBA" id="ARBA00023172"/>
    </source>
</evidence>
<keyword evidence="4" id="KW-1185">Reference proteome</keyword>
<dbReference type="GO" id="GO:0006310">
    <property type="term" value="P:DNA recombination"/>
    <property type="evidence" value="ECO:0007669"/>
    <property type="project" value="UniProtKB-KW"/>
</dbReference>
<dbReference type="PROSITE" id="PS51898">
    <property type="entry name" value="TYR_RECOMBINASE"/>
    <property type="match status" value="1"/>
</dbReference>
<evidence type="ECO:0000313" key="3">
    <source>
        <dbReference type="EMBL" id="CUJ89816.1"/>
    </source>
</evidence>